<accession>A0ABN7VPH3</accession>
<evidence type="ECO:0000256" key="1">
    <source>
        <dbReference type="SAM" id="MobiDB-lite"/>
    </source>
</evidence>
<organism evidence="2 3">
    <name type="scientific">Gigaspora margarita</name>
    <dbReference type="NCBI Taxonomy" id="4874"/>
    <lineage>
        <taxon>Eukaryota</taxon>
        <taxon>Fungi</taxon>
        <taxon>Fungi incertae sedis</taxon>
        <taxon>Mucoromycota</taxon>
        <taxon>Glomeromycotina</taxon>
        <taxon>Glomeromycetes</taxon>
        <taxon>Diversisporales</taxon>
        <taxon>Gigasporaceae</taxon>
        <taxon>Gigaspora</taxon>
    </lineage>
</organism>
<feature type="non-terminal residue" evidence="2">
    <location>
        <position position="1"/>
    </location>
</feature>
<comment type="caution">
    <text evidence="2">The sequence shown here is derived from an EMBL/GenBank/DDBJ whole genome shotgun (WGS) entry which is preliminary data.</text>
</comment>
<name>A0ABN7VPH3_GIGMA</name>
<sequence>HAICIRKMKTAKYSKEEKELIIMEVSEYMRSAKDGFATRQFDPSRPYDQNGVSLEHI</sequence>
<evidence type="ECO:0000313" key="2">
    <source>
        <dbReference type="EMBL" id="CAG8791093.1"/>
    </source>
</evidence>
<evidence type="ECO:0000313" key="3">
    <source>
        <dbReference type="Proteomes" id="UP000789901"/>
    </source>
</evidence>
<dbReference type="EMBL" id="CAJVQB010019419">
    <property type="protein sequence ID" value="CAG8791093.1"/>
    <property type="molecule type" value="Genomic_DNA"/>
</dbReference>
<gene>
    <name evidence="2" type="ORF">GMARGA_LOCUS21249</name>
</gene>
<protein>
    <submittedName>
        <fullName evidence="2">12580_t:CDS:1</fullName>
    </submittedName>
</protein>
<proteinExistence type="predicted"/>
<keyword evidence="3" id="KW-1185">Reference proteome</keyword>
<dbReference type="Proteomes" id="UP000789901">
    <property type="component" value="Unassembled WGS sequence"/>
</dbReference>
<feature type="region of interest" description="Disordered" evidence="1">
    <location>
        <begin position="38"/>
        <end position="57"/>
    </location>
</feature>
<reference evidence="2 3" key="1">
    <citation type="submission" date="2021-06" db="EMBL/GenBank/DDBJ databases">
        <authorList>
            <person name="Kallberg Y."/>
            <person name="Tangrot J."/>
            <person name="Rosling A."/>
        </authorList>
    </citation>
    <scope>NUCLEOTIDE SEQUENCE [LARGE SCALE GENOMIC DNA]</scope>
    <source>
        <strain evidence="2 3">120-4 pot B 10/14</strain>
    </source>
</reference>